<organism evidence="3 4">
    <name type="scientific">Rhizoctonia solani</name>
    <dbReference type="NCBI Taxonomy" id="456999"/>
    <lineage>
        <taxon>Eukaryota</taxon>
        <taxon>Fungi</taxon>
        <taxon>Dikarya</taxon>
        <taxon>Basidiomycota</taxon>
        <taxon>Agaricomycotina</taxon>
        <taxon>Agaricomycetes</taxon>
        <taxon>Cantharellales</taxon>
        <taxon>Ceratobasidiaceae</taxon>
        <taxon>Rhizoctonia</taxon>
    </lineage>
</organism>
<evidence type="ECO:0000313" key="4">
    <source>
        <dbReference type="Proteomes" id="UP000663827"/>
    </source>
</evidence>
<evidence type="ECO:0000313" key="3">
    <source>
        <dbReference type="EMBL" id="CAE7207165.1"/>
    </source>
</evidence>
<accession>A0A8H3I492</accession>
<sequence>MKSPVRVNFPFHPRRRSTAPEPRTPESPTMAASLPPRRASVPVHSRNTSLPPIGRRPLKKFRKYYIGNLSSNNGSTQDQTITSAGYFQSEDSDLKSIRLETQGSNGARGVLLLESPHPNKGLSMPRMFRTISQISAVKSIGNMVSISPNLGYFSSTPYETSGGQTHTPQETLEYQLPLPLDNLIVLANKLSTRRSRRSLHSRTRSWFIDAMWEGLKRLQSLHEIIPRREPVASREDSNVSTDIRGLIDGVMETFGGSLLHFHHKVLKIQQKRDHTMSASQEQKRIVRQEIAEINEDINQTQAKWQEVEQEREQLRRRESLLRKKLSRNQTAY</sequence>
<keyword evidence="1" id="KW-0175">Coiled coil</keyword>
<gene>
    <name evidence="3" type="ORF">RDB_LOCUS145722</name>
</gene>
<evidence type="ECO:0000256" key="1">
    <source>
        <dbReference type="SAM" id="Coils"/>
    </source>
</evidence>
<dbReference type="AlphaFoldDB" id="A0A8H3I492"/>
<evidence type="ECO:0000256" key="2">
    <source>
        <dbReference type="SAM" id="MobiDB-lite"/>
    </source>
</evidence>
<proteinExistence type="predicted"/>
<reference evidence="3" key="1">
    <citation type="submission" date="2021-01" db="EMBL/GenBank/DDBJ databases">
        <authorList>
            <person name="Kaushik A."/>
        </authorList>
    </citation>
    <scope>NUCLEOTIDE SEQUENCE</scope>
    <source>
        <strain evidence="3">AG5</strain>
    </source>
</reference>
<comment type="caution">
    <text evidence="3">The sequence shown here is derived from an EMBL/GenBank/DDBJ whole genome shotgun (WGS) entry which is preliminary data.</text>
</comment>
<name>A0A8H3I492_9AGAM</name>
<dbReference type="EMBL" id="CAJNJQ010003980">
    <property type="protein sequence ID" value="CAE7207165.1"/>
    <property type="molecule type" value="Genomic_DNA"/>
</dbReference>
<feature type="coiled-coil region" evidence="1">
    <location>
        <begin position="276"/>
        <end position="324"/>
    </location>
</feature>
<dbReference type="Proteomes" id="UP000663827">
    <property type="component" value="Unassembled WGS sequence"/>
</dbReference>
<protein>
    <submittedName>
        <fullName evidence="3">Uncharacterized protein</fullName>
    </submittedName>
</protein>
<feature type="region of interest" description="Disordered" evidence="2">
    <location>
        <begin position="1"/>
        <end position="54"/>
    </location>
</feature>